<organism evidence="1 2">
    <name type="scientific">Caballeronia novacaledonica</name>
    <dbReference type="NCBI Taxonomy" id="1544861"/>
    <lineage>
        <taxon>Bacteria</taxon>
        <taxon>Pseudomonadati</taxon>
        <taxon>Pseudomonadota</taxon>
        <taxon>Betaproteobacteria</taxon>
        <taxon>Burkholderiales</taxon>
        <taxon>Burkholderiaceae</taxon>
        <taxon>Caballeronia</taxon>
    </lineage>
</organism>
<evidence type="ECO:0000313" key="1">
    <source>
        <dbReference type="EMBL" id="GJH22793.1"/>
    </source>
</evidence>
<proteinExistence type="predicted"/>
<keyword evidence="2" id="KW-1185">Reference proteome</keyword>
<evidence type="ECO:0000313" key="2">
    <source>
        <dbReference type="Proteomes" id="UP001055013"/>
    </source>
</evidence>
<accession>A0ACB5R6Q0</accession>
<comment type="caution">
    <text evidence="1">The sequence shown here is derived from an EMBL/GenBank/DDBJ whole genome shotgun (WGS) entry which is preliminary data.</text>
</comment>
<name>A0ACB5R6Q0_9BURK</name>
<dbReference type="EMBL" id="BPUR01000053">
    <property type="protein sequence ID" value="GJH22793.1"/>
    <property type="molecule type" value="Genomic_DNA"/>
</dbReference>
<reference evidence="1" key="1">
    <citation type="submission" date="2021-09" db="EMBL/GenBank/DDBJ databases">
        <title>Isolation and characterization of 3-chlorobenzoate degrading bacteria from soils in Shizuoka.</title>
        <authorList>
            <person name="Ifat A."/>
            <person name="Ogawa N."/>
            <person name="Kimbara K."/>
            <person name="Moriuchi R."/>
            <person name="Dohra H."/>
            <person name="Shintani M."/>
        </authorList>
    </citation>
    <scope>NUCLEOTIDE SEQUENCE</scope>
    <source>
        <strain evidence="1">19CS2-2</strain>
    </source>
</reference>
<sequence length="165" mass="18006">MSNGQHPDADNLVSLKARLNAISDITYAHTLEWQLEFVKHLFILNGFGLAAAATMVAGNGTHALHVLSSRAASAFGVGLVFALSLMLLRLLVNWDALRNSVVFVEILLRQAMQDDATFEKSMKHLQTPKCIQSGTFLLGFMSCLAFMFGLWCLGAPLRALLTQGI</sequence>
<gene>
    <name evidence="1" type="ORF">CBA19CS22_39645</name>
</gene>
<protein>
    <submittedName>
        <fullName evidence="1">Uncharacterized protein</fullName>
    </submittedName>
</protein>
<dbReference type="Proteomes" id="UP001055013">
    <property type="component" value="Unassembled WGS sequence"/>
</dbReference>